<evidence type="ECO:0000313" key="2">
    <source>
        <dbReference type="EMBL" id="QCE08557.1"/>
    </source>
</evidence>
<reference evidence="2 3" key="1">
    <citation type="submission" date="2019-04" db="EMBL/GenBank/DDBJ databases">
        <title>An improved genome assembly and genetic linkage map for asparagus bean, Vigna unguiculata ssp. sesquipedialis.</title>
        <authorList>
            <person name="Xia Q."/>
            <person name="Zhang R."/>
            <person name="Dong Y."/>
        </authorList>
    </citation>
    <scope>NUCLEOTIDE SEQUENCE [LARGE SCALE GENOMIC DNA]</scope>
    <source>
        <tissue evidence="2">Leaf</tissue>
    </source>
</reference>
<sequence length="96" mass="10694">MSMSEELLQPPSQPYIGCIGSSPDFIHHPHQSFGQSSMDHGSSSSLSFYHPAMPFQTLQTTIHHSQFHQTHQDEDDDESHQQQPPIGPSCGSRGHK</sequence>
<dbReference type="EMBL" id="CP039353">
    <property type="protein sequence ID" value="QCE08557.1"/>
    <property type="molecule type" value="Genomic_DNA"/>
</dbReference>
<dbReference type="Proteomes" id="UP000501690">
    <property type="component" value="Linkage Group LG9"/>
</dbReference>
<protein>
    <submittedName>
        <fullName evidence="2">Uncharacterized protein</fullName>
    </submittedName>
</protein>
<organism evidence="2 3">
    <name type="scientific">Vigna unguiculata</name>
    <name type="common">Cowpea</name>
    <dbReference type="NCBI Taxonomy" id="3917"/>
    <lineage>
        <taxon>Eukaryota</taxon>
        <taxon>Viridiplantae</taxon>
        <taxon>Streptophyta</taxon>
        <taxon>Embryophyta</taxon>
        <taxon>Tracheophyta</taxon>
        <taxon>Spermatophyta</taxon>
        <taxon>Magnoliopsida</taxon>
        <taxon>eudicotyledons</taxon>
        <taxon>Gunneridae</taxon>
        <taxon>Pentapetalae</taxon>
        <taxon>rosids</taxon>
        <taxon>fabids</taxon>
        <taxon>Fabales</taxon>
        <taxon>Fabaceae</taxon>
        <taxon>Papilionoideae</taxon>
        <taxon>50 kb inversion clade</taxon>
        <taxon>NPAAA clade</taxon>
        <taxon>indigoferoid/millettioid clade</taxon>
        <taxon>Phaseoleae</taxon>
        <taxon>Vigna</taxon>
    </lineage>
</organism>
<evidence type="ECO:0000256" key="1">
    <source>
        <dbReference type="SAM" id="MobiDB-lite"/>
    </source>
</evidence>
<keyword evidence="3" id="KW-1185">Reference proteome</keyword>
<dbReference type="AlphaFoldDB" id="A0A4D6N9C4"/>
<accession>A0A4D6N9C4</accession>
<gene>
    <name evidence="2" type="ORF">DEO72_LG9g3586</name>
</gene>
<feature type="compositionally biased region" description="Low complexity" evidence="1">
    <location>
        <begin position="32"/>
        <end position="47"/>
    </location>
</feature>
<feature type="region of interest" description="Disordered" evidence="1">
    <location>
        <begin position="1"/>
        <end position="96"/>
    </location>
</feature>
<name>A0A4D6N9C4_VIGUN</name>
<evidence type="ECO:0000313" key="3">
    <source>
        <dbReference type="Proteomes" id="UP000501690"/>
    </source>
</evidence>
<proteinExistence type="predicted"/>